<dbReference type="AlphaFoldDB" id="A0A1C7F8T8"/>
<dbReference type="GeneID" id="96873603"/>
<proteinExistence type="predicted"/>
<protein>
    <submittedName>
        <fullName evidence="2">Uncharacterized protein</fullName>
    </submittedName>
</protein>
<sequence length="399" mass="45344">MIIRKLFTAVLGFIAISAGSSVVGVSVVNAAELSQYTAIRVQKANQLAQDEKFAEAIQALRKIETSKSYDRAFVARMLGVFYWQDGQTKPAIKQLKLAVESKKLEDEQAWVTEKMLADLLLSDQQFSASLPHYYQLAKQVPESQTEDQIWLRIAQAHYQIEQWKAVIPAIDKYRRFQAKDELQPLSLKLGAQLQLKRWNDAIPTLEKLVSLQPDKVNWWRQLVSLQLQQGQNKQALSTLALAKGQGVALSQQDRVLLAQLYAQRGIPERAAMELSQLEGATTDLDLIVSQASYWQQAREWQKATKQWQLAAKQAAKYHWNVAQLLVQEGQYQQALTVLDRVQGRKADVALAKTRAYYKLNQLEQALIHAKQADNIEPSSQSKSWIKYLSQLRRANQTVS</sequence>
<name>A0A1C7F8T8_9VIBR</name>
<dbReference type="Proteomes" id="UP000092528">
    <property type="component" value="Chromosome 1"/>
</dbReference>
<keyword evidence="3" id="KW-1185">Reference proteome</keyword>
<feature type="chain" id="PRO_5008885504" evidence="1">
    <location>
        <begin position="31"/>
        <end position="399"/>
    </location>
</feature>
<dbReference type="InterPro" id="IPR011990">
    <property type="entry name" value="TPR-like_helical_dom_sf"/>
</dbReference>
<dbReference type="RefSeq" id="WP_156785337.1">
    <property type="nucleotide sequence ID" value="NZ_CP016414.1"/>
</dbReference>
<dbReference type="Gene3D" id="1.25.40.10">
    <property type="entry name" value="Tetratricopeptide repeat domain"/>
    <property type="match status" value="2"/>
</dbReference>
<dbReference type="EMBL" id="CP016414">
    <property type="protein sequence ID" value="ANU36545.1"/>
    <property type="molecule type" value="Genomic_DNA"/>
</dbReference>
<accession>A0A1C7F8T8</accession>
<feature type="signal peptide" evidence="1">
    <location>
        <begin position="1"/>
        <end position="30"/>
    </location>
</feature>
<dbReference type="STRING" id="45658.VSVS12_01799"/>
<organism evidence="2 3">
    <name type="scientific">Vibrio scophthalmi</name>
    <dbReference type="NCBI Taxonomy" id="45658"/>
    <lineage>
        <taxon>Bacteria</taxon>
        <taxon>Pseudomonadati</taxon>
        <taxon>Pseudomonadota</taxon>
        <taxon>Gammaproteobacteria</taxon>
        <taxon>Vibrionales</taxon>
        <taxon>Vibrionaceae</taxon>
        <taxon>Vibrio</taxon>
    </lineage>
</organism>
<dbReference type="SUPFAM" id="SSF48452">
    <property type="entry name" value="TPR-like"/>
    <property type="match status" value="2"/>
</dbReference>
<evidence type="ECO:0000256" key="1">
    <source>
        <dbReference type="SAM" id="SignalP"/>
    </source>
</evidence>
<dbReference type="PATRIC" id="fig|45658.7.peg.1397"/>
<evidence type="ECO:0000313" key="3">
    <source>
        <dbReference type="Proteomes" id="UP000092528"/>
    </source>
</evidence>
<reference evidence="2 3" key="1">
    <citation type="submission" date="2016-07" db="EMBL/GenBank/DDBJ databases">
        <title>Genome sequencing of Vibrio scophthalmi strain VS-05, an isolated from Paralichthys olivaceus.</title>
        <authorList>
            <person name="Han H.-J."/>
        </authorList>
    </citation>
    <scope>NUCLEOTIDE SEQUENCE [LARGE SCALE GENOMIC DNA]</scope>
    <source>
        <strain evidence="2 3">VS-05</strain>
    </source>
</reference>
<keyword evidence="1" id="KW-0732">Signal</keyword>
<evidence type="ECO:0000313" key="2">
    <source>
        <dbReference type="EMBL" id="ANU36545.1"/>
    </source>
</evidence>
<gene>
    <name evidence="2" type="ORF">VSVS05_01420</name>
</gene>